<dbReference type="NCBIfam" id="NF009750">
    <property type="entry name" value="PRK13260.1"/>
    <property type="match status" value="1"/>
</dbReference>
<dbReference type="Proteomes" id="UP000007257">
    <property type="component" value="Chromosome"/>
</dbReference>
<gene>
    <name evidence="3" type="ordered locus">Rahaq_1074</name>
</gene>
<name>A0A0H3FCI3_RAHSY</name>
<dbReference type="OrthoDB" id="9811519at2"/>
<dbReference type="Pfam" id="PF02615">
    <property type="entry name" value="Ldh_2"/>
    <property type="match status" value="1"/>
</dbReference>
<dbReference type="KEGG" id="rah:Rahaq_1074"/>
<organism evidence="3 4">
    <name type="scientific">Rahnella sp. (strain Y9602)</name>
    <dbReference type="NCBI Taxonomy" id="2703885"/>
    <lineage>
        <taxon>Bacteria</taxon>
        <taxon>Pseudomonadati</taxon>
        <taxon>Pseudomonadota</taxon>
        <taxon>Gammaproteobacteria</taxon>
        <taxon>Enterobacterales</taxon>
        <taxon>Yersiniaceae</taxon>
        <taxon>Rahnella</taxon>
    </lineage>
</organism>
<dbReference type="InterPro" id="IPR043144">
    <property type="entry name" value="Mal/L-sulf/L-lact_DH-like_ah"/>
</dbReference>
<accession>A0A0H3FCI3</accession>
<feature type="region of interest" description="Disordered" evidence="2">
    <location>
        <begin position="293"/>
        <end position="319"/>
    </location>
</feature>
<evidence type="ECO:0000256" key="2">
    <source>
        <dbReference type="SAM" id="MobiDB-lite"/>
    </source>
</evidence>
<dbReference type="Gene3D" id="1.10.1530.10">
    <property type="match status" value="1"/>
</dbReference>
<dbReference type="HOGENOM" id="CLU_040452_4_0_6"/>
<dbReference type="InterPro" id="IPR036111">
    <property type="entry name" value="Mal/L-sulfo/L-lacto_DH-like_sf"/>
</dbReference>
<dbReference type="GO" id="GO:0016491">
    <property type="term" value="F:oxidoreductase activity"/>
    <property type="evidence" value="ECO:0007669"/>
    <property type="project" value="UniProtKB-KW"/>
</dbReference>
<dbReference type="SUPFAM" id="SSF89733">
    <property type="entry name" value="L-sulfolactate dehydrogenase-like"/>
    <property type="match status" value="1"/>
</dbReference>
<evidence type="ECO:0000313" key="3">
    <source>
        <dbReference type="EMBL" id="ADW72697.1"/>
    </source>
</evidence>
<proteinExistence type="predicted"/>
<keyword evidence="1" id="KW-0560">Oxidoreductase</keyword>
<sequence length="337" mass="36561">MPRIEFSMMQQTIFRALQKAGLDEESAHTCARIHTESSCDGISSHGLNRVARFVDYVKKGWIDIHAQPALEKSLGAIAIYNGNRGIGITNALFAVEKAAEMAKEYGVGIVALKNSSHWMRGGSYGWHAAKQGMAAICWTNTESCMPAWGGKNPRVGNNPFVMAVPRAKGPIVLDMAMSQYSYGKLQVTRLKKEKLPFPGGYDKEGNLTDDPGPIEASMRILPTGYWKGSGLAIVLDAMAALLSAGSPTNEIDKIGKGSCTGASQIFMVFDPTQLGGAEFTERMADSVADYVNQSDPAENSHDVRYPGQTAASNREENRRLGIPVDEAVWDEVVRLAE</sequence>
<dbReference type="Gene3D" id="3.30.1370.60">
    <property type="entry name" value="Hypothetical oxidoreductase yiak, domain 2"/>
    <property type="match status" value="1"/>
</dbReference>
<dbReference type="AlphaFoldDB" id="A0A0H3FCI3"/>
<reference evidence="3 4" key="2">
    <citation type="journal article" date="2012" name="J. Bacteriol.">
        <title>Complete Genome Sequence of Rahnella sp. Strain Y9602, a Gammaproteobacterium Isolate from Metal- and Radionuclide-Contaminated Soil.</title>
        <authorList>
            <person name="Martinez R.J."/>
            <person name="Bruce D."/>
            <person name="Detter C."/>
            <person name="Goodwin L.A."/>
            <person name="Han J."/>
            <person name="Han C.S."/>
            <person name="Held B."/>
            <person name="Land M.L."/>
            <person name="Mikhailova N."/>
            <person name="Nolan M."/>
            <person name="Pennacchio L."/>
            <person name="Pitluck S."/>
            <person name="Tapia R."/>
            <person name="Woyke T."/>
            <person name="Sobecky P.A."/>
        </authorList>
    </citation>
    <scope>NUCLEOTIDE SEQUENCE [LARGE SCALE GENOMIC DNA]</scope>
    <source>
        <strain evidence="3 4">Y9602</strain>
    </source>
</reference>
<dbReference type="PANTHER" id="PTHR11091">
    <property type="entry name" value="OXIDOREDUCTASE-RELATED"/>
    <property type="match status" value="1"/>
</dbReference>
<reference evidence="4" key="1">
    <citation type="submission" date="2011-01" db="EMBL/GenBank/DDBJ databases">
        <title>Complete sequence of chromosome of Rahnella sp. Y9602.</title>
        <authorList>
            <consortium name="US DOE Joint Genome Institute"/>
            <person name="Lucas S."/>
            <person name="Copeland A."/>
            <person name="Lapidus A."/>
            <person name="Cheng J.-F."/>
            <person name="Goodwin L."/>
            <person name="Pitluck S."/>
            <person name="Lu M."/>
            <person name="Detter J.C."/>
            <person name="Han C."/>
            <person name="Tapia R."/>
            <person name="Land M."/>
            <person name="Hauser L."/>
            <person name="Kyrpides N."/>
            <person name="Ivanova N."/>
            <person name="Ovchinnikova G."/>
            <person name="Pagani I."/>
            <person name="Sobecky P.A."/>
            <person name="Martinez R.J."/>
            <person name="Woyke T."/>
        </authorList>
    </citation>
    <scope>NUCLEOTIDE SEQUENCE [LARGE SCALE GENOMIC DNA]</scope>
    <source>
        <strain evidence="4">Y9602</strain>
    </source>
</reference>
<evidence type="ECO:0000256" key="1">
    <source>
        <dbReference type="ARBA" id="ARBA00023002"/>
    </source>
</evidence>
<dbReference type="InterPro" id="IPR043143">
    <property type="entry name" value="Mal/L-sulf/L-lact_DH-like_NADP"/>
</dbReference>
<protein>
    <submittedName>
        <fullName evidence="3">Malate/L-lactate dehydrogenase</fullName>
    </submittedName>
</protein>
<dbReference type="eggNOG" id="COG2055">
    <property type="taxonomic scope" value="Bacteria"/>
</dbReference>
<dbReference type="EMBL" id="CP002505">
    <property type="protein sequence ID" value="ADW72697.1"/>
    <property type="molecule type" value="Genomic_DNA"/>
</dbReference>
<dbReference type="PANTHER" id="PTHR11091:SF3">
    <property type="entry name" value="2,3-DIKETO-L-GULONATE REDUCTASE"/>
    <property type="match status" value="1"/>
</dbReference>
<evidence type="ECO:0000313" key="4">
    <source>
        <dbReference type="Proteomes" id="UP000007257"/>
    </source>
</evidence>
<dbReference type="RefSeq" id="WP_013574402.1">
    <property type="nucleotide sequence ID" value="NC_015061.1"/>
</dbReference>
<dbReference type="InterPro" id="IPR003767">
    <property type="entry name" value="Malate/L-lactate_DH-like"/>
</dbReference>